<keyword evidence="4" id="KW-1185">Reference proteome</keyword>
<dbReference type="InterPro" id="IPR041916">
    <property type="entry name" value="Anti_sigma_zinc_sf"/>
</dbReference>
<dbReference type="EMBL" id="JBEVCJ010000013">
    <property type="protein sequence ID" value="MET1255809.1"/>
    <property type="molecule type" value="Genomic_DNA"/>
</dbReference>
<dbReference type="RefSeq" id="WP_353896393.1">
    <property type="nucleotide sequence ID" value="NZ_JBEVCJ010000013.1"/>
</dbReference>
<evidence type="ECO:0000313" key="3">
    <source>
        <dbReference type="EMBL" id="MET1255809.1"/>
    </source>
</evidence>
<dbReference type="Gene3D" id="1.10.10.1320">
    <property type="entry name" value="Anti-sigma factor, zinc-finger domain"/>
    <property type="match status" value="1"/>
</dbReference>
<protein>
    <submittedName>
        <fullName evidence="3">Zf-HC2 domain-containing protein</fullName>
    </submittedName>
</protein>
<keyword evidence="1" id="KW-1133">Transmembrane helix</keyword>
<evidence type="ECO:0000259" key="2">
    <source>
        <dbReference type="Pfam" id="PF13490"/>
    </source>
</evidence>
<keyword evidence="1" id="KW-0472">Membrane</keyword>
<gene>
    <name evidence="3" type="ORF">ABVT43_11785</name>
</gene>
<proteinExistence type="predicted"/>
<dbReference type="InterPro" id="IPR027383">
    <property type="entry name" value="Znf_put"/>
</dbReference>
<comment type="caution">
    <text evidence="3">The sequence shown here is derived from an EMBL/GenBank/DDBJ whole genome shotgun (WGS) entry which is preliminary data.</text>
</comment>
<sequence length="223" mass="25952">MLCDHQIVTEHLTDYIDGKLSPEIRQAFERAIEQCESCRKVYQHSLSIHHAATQWQNEPVPDWHRTRYITGNKKTTGQWLNWTALAASAAAILMVVFQVRFTTNEQGFQIAFGGSNQQQINQIVEQKLTEFKQQQALLLDARLVDQSTKQDMANKLLMSKILEKTRDERRDDLNFLVTGIQTQRYEDKQKYDKQLSYLADNLIENNQYINQIIQSANFTKGDK</sequence>
<dbReference type="Pfam" id="PF13490">
    <property type="entry name" value="zf-HC2"/>
    <property type="match status" value="1"/>
</dbReference>
<accession>A0ABV2BV25</accession>
<feature type="transmembrane region" description="Helical" evidence="1">
    <location>
        <begin position="79"/>
        <end position="99"/>
    </location>
</feature>
<evidence type="ECO:0000256" key="1">
    <source>
        <dbReference type="SAM" id="Phobius"/>
    </source>
</evidence>
<organism evidence="3 4">
    <name type="scientific">Aliikangiella maris</name>
    <dbReference type="NCBI Taxonomy" id="3162458"/>
    <lineage>
        <taxon>Bacteria</taxon>
        <taxon>Pseudomonadati</taxon>
        <taxon>Pseudomonadota</taxon>
        <taxon>Gammaproteobacteria</taxon>
        <taxon>Oceanospirillales</taxon>
        <taxon>Pleioneaceae</taxon>
        <taxon>Aliikangiella</taxon>
    </lineage>
</organism>
<dbReference type="Proteomes" id="UP001548189">
    <property type="component" value="Unassembled WGS sequence"/>
</dbReference>
<keyword evidence="1" id="KW-0812">Transmembrane</keyword>
<name>A0ABV2BV25_9GAMM</name>
<evidence type="ECO:0000313" key="4">
    <source>
        <dbReference type="Proteomes" id="UP001548189"/>
    </source>
</evidence>
<reference evidence="3 4" key="1">
    <citation type="submission" date="2024-06" db="EMBL/GenBank/DDBJ databases">
        <authorList>
            <person name="Li F."/>
        </authorList>
    </citation>
    <scope>NUCLEOTIDE SEQUENCE [LARGE SCALE GENOMIC DNA]</scope>
    <source>
        <strain evidence="3 4">GXAS 311</strain>
    </source>
</reference>
<feature type="domain" description="Putative zinc-finger" evidence="2">
    <location>
        <begin position="8"/>
        <end position="39"/>
    </location>
</feature>